<dbReference type="InterPro" id="IPR009057">
    <property type="entry name" value="Homeodomain-like_sf"/>
</dbReference>
<dbReference type="OrthoDB" id="2143914at2759"/>
<name>A2FDF5_TRIV3</name>
<organism evidence="8 9">
    <name type="scientific">Trichomonas vaginalis (strain ATCC PRA-98 / G3)</name>
    <dbReference type="NCBI Taxonomy" id="412133"/>
    <lineage>
        <taxon>Eukaryota</taxon>
        <taxon>Metamonada</taxon>
        <taxon>Parabasalia</taxon>
        <taxon>Trichomonadida</taxon>
        <taxon>Trichomonadidae</taxon>
        <taxon>Trichomonas</taxon>
    </lineage>
</organism>
<dbReference type="InParanoid" id="A2FDF5"/>
<dbReference type="GO" id="GO:0000981">
    <property type="term" value="F:DNA-binding transcription factor activity, RNA polymerase II-specific"/>
    <property type="evidence" value="ECO:0000318"/>
    <property type="project" value="GO_Central"/>
</dbReference>
<dbReference type="CDD" id="cd00167">
    <property type="entry name" value="SANT"/>
    <property type="match status" value="2"/>
</dbReference>
<dbReference type="SMART" id="SM00717">
    <property type="entry name" value="SANT"/>
    <property type="match status" value="2"/>
</dbReference>
<dbReference type="eggNOG" id="KOG0048">
    <property type="taxonomic scope" value="Eukaryota"/>
</dbReference>
<dbReference type="SUPFAM" id="SSF46689">
    <property type="entry name" value="Homeodomain-like"/>
    <property type="match status" value="1"/>
</dbReference>
<dbReference type="VEuPathDB" id="TrichDB:TVAG_196980"/>
<proteinExistence type="predicted"/>
<evidence type="ECO:0000256" key="5">
    <source>
        <dbReference type="SAM" id="MobiDB-lite"/>
    </source>
</evidence>
<evidence type="ECO:0000259" key="6">
    <source>
        <dbReference type="PROSITE" id="PS50090"/>
    </source>
</evidence>
<feature type="domain" description="Myb-like" evidence="6">
    <location>
        <begin position="16"/>
        <end position="67"/>
    </location>
</feature>
<evidence type="ECO:0000259" key="7">
    <source>
        <dbReference type="PROSITE" id="PS51294"/>
    </source>
</evidence>
<feature type="domain" description="Myb-like" evidence="6">
    <location>
        <begin position="68"/>
        <end position="118"/>
    </location>
</feature>
<dbReference type="GO" id="GO:0000978">
    <property type="term" value="F:RNA polymerase II cis-regulatory region sequence-specific DNA binding"/>
    <property type="evidence" value="ECO:0000318"/>
    <property type="project" value="GO_Central"/>
</dbReference>
<dbReference type="PANTHER" id="PTHR46621:SF1">
    <property type="entry name" value="SNRNA-ACTIVATING PROTEIN COMPLEX SUBUNIT 4"/>
    <property type="match status" value="1"/>
</dbReference>
<dbReference type="KEGG" id="tva:4754843"/>
<dbReference type="STRING" id="5722.A2FDF5"/>
<feature type="domain" description="HTH myb-type" evidence="7">
    <location>
        <begin position="17"/>
        <end position="71"/>
    </location>
</feature>
<dbReference type="Pfam" id="PF13921">
    <property type="entry name" value="Myb_DNA-bind_6"/>
    <property type="match status" value="1"/>
</dbReference>
<protein>
    <submittedName>
        <fullName evidence="8">Myb-like DNA-binding domain containing protein</fullName>
    </submittedName>
</protein>
<dbReference type="InterPro" id="IPR051575">
    <property type="entry name" value="Myb-like_DNA-bd"/>
</dbReference>
<keyword evidence="2 8" id="KW-0238">DNA-binding</keyword>
<reference evidence="8" key="1">
    <citation type="submission" date="2006-10" db="EMBL/GenBank/DDBJ databases">
        <authorList>
            <person name="Amadeo P."/>
            <person name="Zhao Q."/>
            <person name="Wortman J."/>
            <person name="Fraser-Liggett C."/>
            <person name="Carlton J."/>
        </authorList>
    </citation>
    <scope>NUCLEOTIDE SEQUENCE</scope>
    <source>
        <strain evidence="8">G3</strain>
    </source>
</reference>
<dbReference type="OMA" id="KWSIHED"/>
<dbReference type="SMR" id="A2FDF5"/>
<dbReference type="Proteomes" id="UP000001542">
    <property type="component" value="Unassembled WGS sequence"/>
</dbReference>
<evidence type="ECO:0000313" key="9">
    <source>
        <dbReference type="Proteomes" id="UP000001542"/>
    </source>
</evidence>
<evidence type="ECO:0000256" key="2">
    <source>
        <dbReference type="ARBA" id="ARBA00023125"/>
    </source>
</evidence>
<evidence type="ECO:0000313" key="8">
    <source>
        <dbReference type="EMBL" id="EAX97069.1"/>
    </source>
</evidence>
<dbReference type="PROSITE" id="PS50090">
    <property type="entry name" value="MYB_LIKE"/>
    <property type="match status" value="2"/>
</dbReference>
<keyword evidence="3" id="KW-0804">Transcription</keyword>
<sequence length="145" mass="17532">MSVVEQEPTPQSFDLPKKTRHNKWSIHEDMRLKEIVATMEKVNWKAVARCFPNRNERQCYERWNYYLSPNVNNGAWSESEDQLLQHCYSIFGSQWMKISHFFPGRTNTCIKNRFLYLQRKKERLNRDKEPPKDPMSFFDINNLIN</sequence>
<dbReference type="InterPro" id="IPR001005">
    <property type="entry name" value="SANT/Myb"/>
</dbReference>
<dbReference type="VEuPathDB" id="TrichDB:TVAGG3_0681580"/>
<evidence type="ECO:0000256" key="4">
    <source>
        <dbReference type="ARBA" id="ARBA00023242"/>
    </source>
</evidence>
<reference evidence="8" key="2">
    <citation type="journal article" date="2007" name="Science">
        <title>Draft genome sequence of the sexually transmitted pathogen Trichomonas vaginalis.</title>
        <authorList>
            <person name="Carlton J.M."/>
            <person name="Hirt R.P."/>
            <person name="Silva J.C."/>
            <person name="Delcher A.L."/>
            <person name="Schatz M."/>
            <person name="Zhao Q."/>
            <person name="Wortman J.R."/>
            <person name="Bidwell S.L."/>
            <person name="Alsmark U.C.M."/>
            <person name="Besteiro S."/>
            <person name="Sicheritz-Ponten T."/>
            <person name="Noel C.J."/>
            <person name="Dacks J.B."/>
            <person name="Foster P.G."/>
            <person name="Simillion C."/>
            <person name="Van de Peer Y."/>
            <person name="Miranda-Saavedra D."/>
            <person name="Barton G.J."/>
            <person name="Westrop G.D."/>
            <person name="Mueller S."/>
            <person name="Dessi D."/>
            <person name="Fiori P.L."/>
            <person name="Ren Q."/>
            <person name="Paulsen I."/>
            <person name="Zhang H."/>
            <person name="Bastida-Corcuera F.D."/>
            <person name="Simoes-Barbosa A."/>
            <person name="Brown M.T."/>
            <person name="Hayes R.D."/>
            <person name="Mukherjee M."/>
            <person name="Okumura C.Y."/>
            <person name="Schneider R."/>
            <person name="Smith A.J."/>
            <person name="Vanacova S."/>
            <person name="Villalvazo M."/>
            <person name="Haas B.J."/>
            <person name="Pertea M."/>
            <person name="Feldblyum T.V."/>
            <person name="Utterback T.R."/>
            <person name="Shu C.L."/>
            <person name="Osoegawa K."/>
            <person name="de Jong P.J."/>
            <person name="Hrdy I."/>
            <person name="Horvathova L."/>
            <person name="Zubacova Z."/>
            <person name="Dolezal P."/>
            <person name="Malik S.B."/>
            <person name="Logsdon J.M. Jr."/>
            <person name="Henze K."/>
            <person name="Gupta A."/>
            <person name="Wang C.C."/>
            <person name="Dunne R.L."/>
            <person name="Upcroft J.A."/>
            <person name="Upcroft P."/>
            <person name="White O."/>
            <person name="Salzberg S.L."/>
            <person name="Tang P."/>
            <person name="Chiu C.-H."/>
            <person name="Lee Y.-S."/>
            <person name="Embley T.M."/>
            <person name="Coombs G.H."/>
            <person name="Mottram J.C."/>
            <person name="Tachezy J."/>
            <person name="Fraser-Liggett C.M."/>
            <person name="Johnson P.J."/>
        </authorList>
    </citation>
    <scope>NUCLEOTIDE SEQUENCE [LARGE SCALE GENOMIC DNA]</scope>
    <source>
        <strain evidence="8">G3</strain>
    </source>
</reference>
<dbReference type="PROSITE" id="PS51294">
    <property type="entry name" value="HTH_MYB"/>
    <property type="match status" value="2"/>
</dbReference>
<dbReference type="InterPro" id="IPR017930">
    <property type="entry name" value="Myb_dom"/>
</dbReference>
<dbReference type="EMBL" id="DS113731">
    <property type="protein sequence ID" value="EAX97069.1"/>
    <property type="molecule type" value="Genomic_DNA"/>
</dbReference>
<keyword evidence="9" id="KW-1185">Reference proteome</keyword>
<evidence type="ECO:0000256" key="3">
    <source>
        <dbReference type="ARBA" id="ARBA00023163"/>
    </source>
</evidence>
<dbReference type="RefSeq" id="XP_001309999.1">
    <property type="nucleotide sequence ID" value="XM_001309998.1"/>
</dbReference>
<gene>
    <name evidence="8" type="ORF">TVAG_196980</name>
</gene>
<accession>A2FDF5</accession>
<dbReference type="GO" id="GO:0006355">
    <property type="term" value="P:regulation of DNA-templated transcription"/>
    <property type="evidence" value="ECO:0000318"/>
    <property type="project" value="GO_Central"/>
</dbReference>
<dbReference type="PANTHER" id="PTHR46621">
    <property type="entry name" value="SNRNA-ACTIVATING PROTEIN COMPLEX SUBUNIT 4"/>
    <property type="match status" value="1"/>
</dbReference>
<feature type="domain" description="HTH myb-type" evidence="7">
    <location>
        <begin position="74"/>
        <end position="122"/>
    </location>
</feature>
<dbReference type="GO" id="GO:0005634">
    <property type="term" value="C:nucleus"/>
    <property type="evidence" value="ECO:0000318"/>
    <property type="project" value="GO_Central"/>
</dbReference>
<keyword evidence="4" id="KW-0539">Nucleus</keyword>
<keyword evidence="1" id="KW-0805">Transcription regulation</keyword>
<dbReference type="Gene3D" id="1.10.10.60">
    <property type="entry name" value="Homeodomain-like"/>
    <property type="match status" value="2"/>
</dbReference>
<evidence type="ECO:0000256" key="1">
    <source>
        <dbReference type="ARBA" id="ARBA00023015"/>
    </source>
</evidence>
<dbReference type="AlphaFoldDB" id="A2FDF5"/>
<feature type="region of interest" description="Disordered" evidence="5">
    <location>
        <begin position="125"/>
        <end position="145"/>
    </location>
</feature>